<evidence type="ECO:0000313" key="2">
    <source>
        <dbReference type="Proteomes" id="UP001500067"/>
    </source>
</evidence>
<dbReference type="RefSeq" id="WP_345076613.1">
    <property type="nucleotide sequence ID" value="NZ_BAABFA010000001.1"/>
</dbReference>
<evidence type="ECO:0000313" key="1">
    <source>
        <dbReference type="EMBL" id="GAA4459328.1"/>
    </source>
</evidence>
<accession>A0ABP8N383</accession>
<proteinExistence type="predicted"/>
<gene>
    <name evidence="1" type="ORF">GCM10023093_00110</name>
</gene>
<keyword evidence="2" id="KW-1185">Reference proteome</keyword>
<name>A0ABP8N383_9BACT</name>
<protein>
    <submittedName>
        <fullName evidence="1">Uncharacterized protein</fullName>
    </submittedName>
</protein>
<reference evidence="2" key="1">
    <citation type="journal article" date="2019" name="Int. J. Syst. Evol. Microbiol.">
        <title>The Global Catalogue of Microorganisms (GCM) 10K type strain sequencing project: providing services to taxonomists for standard genome sequencing and annotation.</title>
        <authorList>
            <consortium name="The Broad Institute Genomics Platform"/>
            <consortium name="The Broad Institute Genome Sequencing Center for Infectious Disease"/>
            <person name="Wu L."/>
            <person name="Ma J."/>
        </authorList>
    </citation>
    <scope>NUCLEOTIDE SEQUENCE [LARGE SCALE GENOMIC DNA]</scope>
    <source>
        <strain evidence="2">JCM 32105</strain>
    </source>
</reference>
<dbReference type="EMBL" id="BAABFA010000001">
    <property type="protein sequence ID" value="GAA4459328.1"/>
    <property type="molecule type" value="Genomic_DNA"/>
</dbReference>
<organism evidence="1 2">
    <name type="scientific">Nemorincola caseinilytica</name>
    <dbReference type="NCBI Taxonomy" id="2054315"/>
    <lineage>
        <taxon>Bacteria</taxon>
        <taxon>Pseudomonadati</taxon>
        <taxon>Bacteroidota</taxon>
        <taxon>Chitinophagia</taxon>
        <taxon>Chitinophagales</taxon>
        <taxon>Chitinophagaceae</taxon>
        <taxon>Nemorincola</taxon>
    </lineage>
</organism>
<sequence length="136" mass="15432">MSKIPEIVAQGVSNDQVRVLSQDTCVFFFSFQDGDADLGNDPAGQYRDVYIKDLRDDKNQFVGYLLPEINEALIDPSKGLKGTAQFYFTIDILNPRIDSPTHDMTDTVSFEMYMMDKAGNASNHIFTPKLYMFNKL</sequence>
<comment type="caution">
    <text evidence="1">The sequence shown here is derived from an EMBL/GenBank/DDBJ whole genome shotgun (WGS) entry which is preliminary data.</text>
</comment>
<dbReference type="Proteomes" id="UP001500067">
    <property type="component" value="Unassembled WGS sequence"/>
</dbReference>